<dbReference type="SUPFAM" id="SSF56300">
    <property type="entry name" value="Metallo-dependent phosphatases"/>
    <property type="match status" value="1"/>
</dbReference>
<feature type="compositionally biased region" description="Acidic residues" evidence="13">
    <location>
        <begin position="315"/>
        <end position="327"/>
    </location>
</feature>
<comment type="caution">
    <text evidence="16">The sequence shown here is derived from an EMBL/GenBank/DDBJ whole genome shotgun (WGS) entry which is preliminary data.</text>
</comment>
<reference evidence="16" key="1">
    <citation type="submission" date="2023-07" db="EMBL/GenBank/DDBJ databases">
        <authorList>
            <consortium name="AG Swart"/>
            <person name="Singh M."/>
            <person name="Singh A."/>
            <person name="Seah K."/>
            <person name="Emmerich C."/>
        </authorList>
    </citation>
    <scope>NUCLEOTIDE SEQUENCE</scope>
    <source>
        <strain evidence="16">DP1</strain>
    </source>
</reference>
<evidence type="ECO:0000256" key="10">
    <source>
        <dbReference type="ARBA" id="ARBA00023004"/>
    </source>
</evidence>
<comment type="cofactor">
    <cofactor evidence="1">
        <name>Mn(2+)</name>
        <dbReference type="ChEBI" id="CHEBI:29035"/>
    </cofactor>
</comment>
<comment type="cofactor">
    <cofactor evidence="2">
        <name>Zn(2+)</name>
        <dbReference type="ChEBI" id="CHEBI:29105"/>
    </cofactor>
</comment>
<evidence type="ECO:0000256" key="8">
    <source>
        <dbReference type="ARBA" id="ARBA00022801"/>
    </source>
</evidence>
<proteinExistence type="inferred from homology"/>
<evidence type="ECO:0000256" key="6">
    <source>
        <dbReference type="ARBA" id="ARBA00022664"/>
    </source>
</evidence>
<sequence>MEDLQILSVKDSDKLIAVCGCTHGELELIYSQITEWETQNNYKVSFLICCGDFECVRDEFDLACMSVPDKYKKIKDFQRYYDGTKIAPILTIFIGGNHEAMNYLKDLYYGGWVAENIYFLGYSGIINVNGLRIAGVSGIHNRSDWSKGYYEVYPFQYGELKSSFHTRQYEIMKLALVKDPIDIFVSHDWPTLVGDWSDVRALTRIKPYFKKDLQSRSLGSPHLSALCDMIQPRYWFSAHLHIHWEVTIEHKDLYGETTAVTKFLSLDKPIRGRGFLDIMGLTPRDKIKFCEDNMKRVYSSMRRFCPQGFQVVHDEESESDADMESSSEESKNSTTEPEEIKEEVKDSLKSEVSPAPESTTQVENEEEKESPFSKRDDQISMDLEWLSIVKITHPLMPIGKGRFNFDEYVHPLQEGHHKLILEKEEVYKELKDKNLDLNIPKLKNESLYTQWDAEKCMNKQSQAYIEMLDLDSTFFQAQITSMQKTVVPPPSFTKPDNNEISLDL</sequence>
<evidence type="ECO:0000256" key="4">
    <source>
        <dbReference type="ARBA" id="ARBA00004123"/>
    </source>
</evidence>
<keyword evidence="17" id="KW-1185">Reference proteome</keyword>
<evidence type="ECO:0000259" key="14">
    <source>
        <dbReference type="Pfam" id="PF00149"/>
    </source>
</evidence>
<evidence type="ECO:0000259" key="15">
    <source>
        <dbReference type="Pfam" id="PF05011"/>
    </source>
</evidence>
<comment type="cofactor">
    <cofactor evidence="3">
        <name>Fe(2+)</name>
        <dbReference type="ChEBI" id="CHEBI:29033"/>
    </cofactor>
</comment>
<evidence type="ECO:0000256" key="2">
    <source>
        <dbReference type="ARBA" id="ARBA00001947"/>
    </source>
</evidence>
<evidence type="ECO:0000256" key="3">
    <source>
        <dbReference type="ARBA" id="ARBA00001954"/>
    </source>
</evidence>
<keyword evidence="10" id="KW-0408">Iron</keyword>
<evidence type="ECO:0000256" key="12">
    <source>
        <dbReference type="ARBA" id="ARBA00023242"/>
    </source>
</evidence>
<dbReference type="Pfam" id="PF00149">
    <property type="entry name" value="Metallophos"/>
    <property type="match status" value="1"/>
</dbReference>
<keyword evidence="8" id="KW-0378">Hydrolase</keyword>
<evidence type="ECO:0000256" key="11">
    <source>
        <dbReference type="ARBA" id="ARBA00023211"/>
    </source>
</evidence>
<comment type="subcellular location">
    <subcellularLocation>
        <location evidence="4">Nucleus</location>
    </subcellularLocation>
</comment>
<evidence type="ECO:0000256" key="13">
    <source>
        <dbReference type="SAM" id="MobiDB-lite"/>
    </source>
</evidence>
<evidence type="ECO:0008006" key="18">
    <source>
        <dbReference type="Google" id="ProtNLM"/>
    </source>
</evidence>
<gene>
    <name evidence="16" type="ORF">ECRASSUSDP1_LOCUS7765</name>
</gene>
<dbReference type="InterPro" id="IPR029052">
    <property type="entry name" value="Metallo-depent_PP-like"/>
</dbReference>
<organism evidence="16 17">
    <name type="scientific">Euplotes crassus</name>
    <dbReference type="NCBI Taxonomy" id="5936"/>
    <lineage>
        <taxon>Eukaryota</taxon>
        <taxon>Sar</taxon>
        <taxon>Alveolata</taxon>
        <taxon>Ciliophora</taxon>
        <taxon>Intramacronucleata</taxon>
        <taxon>Spirotrichea</taxon>
        <taxon>Hypotrichia</taxon>
        <taxon>Euplotida</taxon>
        <taxon>Euplotidae</taxon>
        <taxon>Moneuplotes</taxon>
    </lineage>
</organism>
<feature type="domain" description="Lariat debranching enzyme C-terminal" evidence="15">
    <location>
        <begin position="368"/>
        <end position="471"/>
    </location>
</feature>
<keyword evidence="9" id="KW-0862">Zinc</keyword>
<evidence type="ECO:0000256" key="9">
    <source>
        <dbReference type="ARBA" id="ARBA00022833"/>
    </source>
</evidence>
<keyword evidence="7" id="KW-0479">Metal-binding</keyword>
<comment type="similarity">
    <text evidence="5">Belongs to the lariat debranching enzyme family.</text>
</comment>
<dbReference type="InterPro" id="IPR007708">
    <property type="entry name" value="DBR1_C"/>
</dbReference>
<keyword evidence="11" id="KW-0464">Manganese</keyword>
<evidence type="ECO:0000256" key="5">
    <source>
        <dbReference type="ARBA" id="ARBA00006045"/>
    </source>
</evidence>
<keyword evidence="12" id="KW-0539">Nucleus</keyword>
<dbReference type="GO" id="GO:0005634">
    <property type="term" value="C:nucleus"/>
    <property type="evidence" value="ECO:0007669"/>
    <property type="project" value="UniProtKB-SubCell"/>
</dbReference>
<accession>A0AAD1XCW6</accession>
<evidence type="ECO:0000313" key="16">
    <source>
        <dbReference type="EMBL" id="CAI2366492.1"/>
    </source>
</evidence>
<dbReference type="PANTHER" id="PTHR12849:SF0">
    <property type="entry name" value="LARIAT DEBRANCHING ENZYME"/>
    <property type="match status" value="1"/>
</dbReference>
<dbReference type="GO" id="GO:0008419">
    <property type="term" value="F:RNA lariat debranching enzyme activity"/>
    <property type="evidence" value="ECO:0007669"/>
    <property type="project" value="TreeGrafter"/>
</dbReference>
<dbReference type="EMBL" id="CAMPGE010007577">
    <property type="protein sequence ID" value="CAI2366492.1"/>
    <property type="molecule type" value="Genomic_DNA"/>
</dbReference>
<evidence type="ECO:0000256" key="7">
    <source>
        <dbReference type="ARBA" id="ARBA00022723"/>
    </source>
</evidence>
<dbReference type="GO" id="GO:0000398">
    <property type="term" value="P:mRNA splicing, via spliceosome"/>
    <property type="evidence" value="ECO:0007669"/>
    <property type="project" value="TreeGrafter"/>
</dbReference>
<dbReference type="InterPro" id="IPR041816">
    <property type="entry name" value="Dbr1_N"/>
</dbReference>
<feature type="domain" description="Calcineurin-like phosphoesterase" evidence="14">
    <location>
        <begin position="16"/>
        <end position="242"/>
    </location>
</feature>
<name>A0AAD1XCW6_EUPCR</name>
<protein>
    <recommendedName>
        <fullName evidence="18">Lariat debranching enzyme</fullName>
    </recommendedName>
</protein>
<dbReference type="AlphaFoldDB" id="A0AAD1XCW6"/>
<evidence type="ECO:0000313" key="17">
    <source>
        <dbReference type="Proteomes" id="UP001295684"/>
    </source>
</evidence>
<evidence type="ECO:0000256" key="1">
    <source>
        <dbReference type="ARBA" id="ARBA00001936"/>
    </source>
</evidence>
<dbReference type="Proteomes" id="UP001295684">
    <property type="component" value="Unassembled WGS sequence"/>
</dbReference>
<dbReference type="GO" id="GO:0046872">
    <property type="term" value="F:metal ion binding"/>
    <property type="evidence" value="ECO:0007669"/>
    <property type="project" value="UniProtKB-KW"/>
</dbReference>
<feature type="region of interest" description="Disordered" evidence="13">
    <location>
        <begin position="313"/>
        <end position="376"/>
    </location>
</feature>
<dbReference type="PANTHER" id="PTHR12849">
    <property type="entry name" value="RNA LARIAT DEBRANCHING ENZYME"/>
    <property type="match status" value="1"/>
</dbReference>
<dbReference type="CDD" id="cd00844">
    <property type="entry name" value="MPP_Dbr1_N"/>
    <property type="match status" value="1"/>
</dbReference>
<dbReference type="Gene3D" id="3.60.21.10">
    <property type="match status" value="1"/>
</dbReference>
<dbReference type="InterPro" id="IPR004843">
    <property type="entry name" value="Calcineurin-like_PHP"/>
</dbReference>
<dbReference type="Pfam" id="PF05011">
    <property type="entry name" value="DBR1"/>
    <property type="match status" value="1"/>
</dbReference>
<keyword evidence="6" id="KW-0507">mRNA processing</keyword>